<evidence type="ECO:0000313" key="2">
    <source>
        <dbReference type="EMBL" id="TWW72041.1"/>
    </source>
</evidence>
<protein>
    <submittedName>
        <fullName evidence="2">Uncharacterized protein</fullName>
    </submittedName>
</protein>
<reference evidence="2 3" key="1">
    <citation type="submission" date="2019-04" db="EMBL/GenBank/DDBJ databases">
        <title>Chromosome genome assembly for Takifugu flavidus.</title>
        <authorList>
            <person name="Xiao S."/>
        </authorList>
    </citation>
    <scope>NUCLEOTIDE SEQUENCE [LARGE SCALE GENOMIC DNA]</scope>
    <source>
        <strain evidence="2">HTHZ2018</strain>
        <tissue evidence="2">Muscle</tissue>
    </source>
</reference>
<gene>
    <name evidence="2" type="ORF">D4764_16G0005380</name>
</gene>
<accession>A0A5C6NZI6</accession>
<name>A0A5C6NZI6_9TELE</name>
<dbReference type="AlphaFoldDB" id="A0A5C6NZI6"/>
<dbReference type="EMBL" id="RHFK02000008">
    <property type="protein sequence ID" value="TWW72041.1"/>
    <property type="molecule type" value="Genomic_DNA"/>
</dbReference>
<evidence type="ECO:0000256" key="1">
    <source>
        <dbReference type="SAM" id="MobiDB-lite"/>
    </source>
</evidence>
<sequence length="104" mass="11179">MALEPSSITMVDFKSLPHKTAHRWSSNSFAITDRRNVVLPPALGSEEKTAVGQTDKAETSGPAVAPQKGPAPCPAPVAAGPMRCGTRFSARSRSGRRVEERRHQ</sequence>
<evidence type="ECO:0000313" key="3">
    <source>
        <dbReference type="Proteomes" id="UP000324091"/>
    </source>
</evidence>
<dbReference type="Proteomes" id="UP000324091">
    <property type="component" value="Chromosome 16"/>
</dbReference>
<organism evidence="2 3">
    <name type="scientific">Takifugu flavidus</name>
    <name type="common">sansaifugu</name>
    <dbReference type="NCBI Taxonomy" id="433684"/>
    <lineage>
        <taxon>Eukaryota</taxon>
        <taxon>Metazoa</taxon>
        <taxon>Chordata</taxon>
        <taxon>Craniata</taxon>
        <taxon>Vertebrata</taxon>
        <taxon>Euteleostomi</taxon>
        <taxon>Actinopterygii</taxon>
        <taxon>Neopterygii</taxon>
        <taxon>Teleostei</taxon>
        <taxon>Neoteleostei</taxon>
        <taxon>Acanthomorphata</taxon>
        <taxon>Eupercaria</taxon>
        <taxon>Tetraodontiformes</taxon>
        <taxon>Tetradontoidea</taxon>
        <taxon>Tetraodontidae</taxon>
        <taxon>Takifugu</taxon>
    </lineage>
</organism>
<keyword evidence="3" id="KW-1185">Reference proteome</keyword>
<proteinExistence type="predicted"/>
<comment type="caution">
    <text evidence="2">The sequence shown here is derived from an EMBL/GenBank/DDBJ whole genome shotgun (WGS) entry which is preliminary data.</text>
</comment>
<feature type="region of interest" description="Disordered" evidence="1">
    <location>
        <begin position="43"/>
        <end position="104"/>
    </location>
</feature>